<accession>A0A517QT84</accession>
<dbReference type="EMBL" id="CP036267">
    <property type="protein sequence ID" value="QDT34855.1"/>
    <property type="molecule type" value="Genomic_DNA"/>
</dbReference>
<name>A0A517QT84_9PLAN</name>
<sequence>MSQQLAASSNALSSLRTARHKPAIWKFSWLCLLGVFLLPSLVGATEIIAHRGASGYEPENTLRAVQRAWEMGADATEIDVYLTKDDKIAVLHDSKLDRTTSGVGPVKDFTLAELQELKIRWKDELLEDETIPSLEQVLAIIPEGKRIFIEIKTGPEIVPALKRILDACTLKDEQLVVITFNESTLTESKKVLPNLKHYYLSSGKKETIDEVIAKTKAANADGINLSTKFPITAELVQQGKEAGYDTYVWTLRDKDAELVPQLIEMGVVGLTTDFPDLCRDWLPTE</sequence>
<evidence type="ECO:0000259" key="1">
    <source>
        <dbReference type="PROSITE" id="PS51704"/>
    </source>
</evidence>
<protein>
    <submittedName>
        <fullName evidence="2">Putative glycerophosphoryl diester phosphodiesterase 1</fullName>
        <ecNumber evidence="2">3.1.4.46</ecNumber>
    </submittedName>
</protein>
<dbReference type="PANTHER" id="PTHR46211">
    <property type="entry name" value="GLYCEROPHOSPHORYL DIESTER PHOSPHODIESTERASE"/>
    <property type="match status" value="1"/>
</dbReference>
<dbReference type="InterPro" id="IPR030395">
    <property type="entry name" value="GP_PDE_dom"/>
</dbReference>
<evidence type="ECO:0000313" key="2">
    <source>
        <dbReference type="EMBL" id="QDT34855.1"/>
    </source>
</evidence>
<dbReference type="GO" id="GO:0006629">
    <property type="term" value="P:lipid metabolic process"/>
    <property type="evidence" value="ECO:0007669"/>
    <property type="project" value="InterPro"/>
</dbReference>
<dbReference type="KEGG" id="tpol:Mal48_41280"/>
<gene>
    <name evidence="2" type="primary">glpQ1_2</name>
    <name evidence="2" type="ORF">Mal48_41280</name>
</gene>
<dbReference type="PROSITE" id="PS51704">
    <property type="entry name" value="GP_PDE"/>
    <property type="match status" value="1"/>
</dbReference>
<dbReference type="AlphaFoldDB" id="A0A517QT84"/>
<dbReference type="OrthoDB" id="238714at2"/>
<dbReference type="EC" id="3.1.4.46" evidence="2"/>
<organism evidence="2 3">
    <name type="scientific">Thalassoglobus polymorphus</name>
    <dbReference type="NCBI Taxonomy" id="2527994"/>
    <lineage>
        <taxon>Bacteria</taxon>
        <taxon>Pseudomonadati</taxon>
        <taxon>Planctomycetota</taxon>
        <taxon>Planctomycetia</taxon>
        <taxon>Planctomycetales</taxon>
        <taxon>Planctomycetaceae</taxon>
        <taxon>Thalassoglobus</taxon>
    </lineage>
</organism>
<dbReference type="PANTHER" id="PTHR46211:SF1">
    <property type="entry name" value="GLYCEROPHOSPHODIESTER PHOSPHODIESTERASE, CYTOPLASMIC"/>
    <property type="match status" value="1"/>
</dbReference>
<evidence type="ECO:0000313" key="3">
    <source>
        <dbReference type="Proteomes" id="UP000315724"/>
    </source>
</evidence>
<keyword evidence="2" id="KW-0378">Hydrolase</keyword>
<dbReference type="Proteomes" id="UP000315724">
    <property type="component" value="Chromosome"/>
</dbReference>
<dbReference type="Gene3D" id="3.20.20.190">
    <property type="entry name" value="Phosphatidylinositol (PI) phosphodiesterase"/>
    <property type="match status" value="1"/>
</dbReference>
<dbReference type="GO" id="GO:0008889">
    <property type="term" value="F:glycerophosphodiester phosphodiesterase activity"/>
    <property type="evidence" value="ECO:0007669"/>
    <property type="project" value="UniProtKB-EC"/>
</dbReference>
<dbReference type="SUPFAM" id="SSF51695">
    <property type="entry name" value="PLC-like phosphodiesterases"/>
    <property type="match status" value="1"/>
</dbReference>
<proteinExistence type="predicted"/>
<reference evidence="2 3" key="1">
    <citation type="submission" date="2019-02" db="EMBL/GenBank/DDBJ databases">
        <title>Deep-cultivation of Planctomycetes and their phenomic and genomic characterization uncovers novel biology.</title>
        <authorList>
            <person name="Wiegand S."/>
            <person name="Jogler M."/>
            <person name="Boedeker C."/>
            <person name="Pinto D."/>
            <person name="Vollmers J."/>
            <person name="Rivas-Marin E."/>
            <person name="Kohn T."/>
            <person name="Peeters S.H."/>
            <person name="Heuer A."/>
            <person name="Rast P."/>
            <person name="Oberbeckmann S."/>
            <person name="Bunk B."/>
            <person name="Jeske O."/>
            <person name="Meyerdierks A."/>
            <person name="Storesund J.E."/>
            <person name="Kallscheuer N."/>
            <person name="Luecker S."/>
            <person name="Lage O.M."/>
            <person name="Pohl T."/>
            <person name="Merkel B.J."/>
            <person name="Hornburger P."/>
            <person name="Mueller R.-W."/>
            <person name="Bruemmer F."/>
            <person name="Labrenz M."/>
            <person name="Spormann A.M."/>
            <person name="Op den Camp H."/>
            <person name="Overmann J."/>
            <person name="Amann R."/>
            <person name="Jetten M.S.M."/>
            <person name="Mascher T."/>
            <person name="Medema M.H."/>
            <person name="Devos D.P."/>
            <person name="Kaster A.-K."/>
            <person name="Ovreas L."/>
            <person name="Rohde M."/>
            <person name="Galperin M.Y."/>
            <person name="Jogler C."/>
        </authorList>
    </citation>
    <scope>NUCLEOTIDE SEQUENCE [LARGE SCALE GENOMIC DNA]</scope>
    <source>
        <strain evidence="2 3">Mal48</strain>
    </source>
</reference>
<dbReference type="Pfam" id="PF03009">
    <property type="entry name" value="GDPD"/>
    <property type="match status" value="1"/>
</dbReference>
<keyword evidence="3" id="KW-1185">Reference proteome</keyword>
<dbReference type="InterPro" id="IPR017946">
    <property type="entry name" value="PLC-like_Pdiesterase_TIM-brl"/>
</dbReference>
<feature type="domain" description="GP-PDE" evidence="1">
    <location>
        <begin position="45"/>
        <end position="282"/>
    </location>
</feature>
<dbReference type="RefSeq" id="WP_145203455.1">
    <property type="nucleotide sequence ID" value="NZ_CP036267.1"/>
</dbReference>